<name>A0ABY5GNY3_9GAMM</name>
<organism evidence="1 2">
    <name type="scientific">Photobacterium atrarenae</name>
    <dbReference type="NCBI Taxonomy" id="865757"/>
    <lineage>
        <taxon>Bacteria</taxon>
        <taxon>Pseudomonadati</taxon>
        <taxon>Pseudomonadota</taxon>
        <taxon>Gammaproteobacteria</taxon>
        <taxon>Vibrionales</taxon>
        <taxon>Vibrionaceae</taxon>
        <taxon>Photobacterium</taxon>
    </lineage>
</organism>
<dbReference type="Proteomes" id="UP001057998">
    <property type="component" value="Chromosome 2"/>
</dbReference>
<reference evidence="1" key="1">
    <citation type="submission" date="2022-07" db="EMBL/GenBank/DDBJ databases">
        <title>Genome sequencing of Photobacterium atrarenae GJH2-4.</title>
        <authorList>
            <person name="Park S.-J."/>
        </authorList>
    </citation>
    <scope>NUCLEOTIDE SEQUENCE</scope>
    <source>
        <strain evidence="1">GJH2-4</strain>
    </source>
</reference>
<dbReference type="SUPFAM" id="SSF55874">
    <property type="entry name" value="ATPase domain of HSP90 chaperone/DNA topoisomerase II/histidine kinase"/>
    <property type="match status" value="1"/>
</dbReference>
<sequence length="288" mass="31683">MDKVSIEDIKWWLVQLDSFEKTGSGNAPGFWKPFHFTTLAIEAKRAGKNLILPQERENYAARMGLWEAIGMQPPVKVNKNPACGRFVEARSVQHDVEVHPLSIEISEMFRGCVQNQSTLDSIQVLMSELLGNCCAHSSTDGVFGLVCGQSWPGGNLSQICIADCGMGIRNSLLGNEGLRDRLTQNNACQVATEYGVTGKPYGSHSGYGLTLANDLIKINSGCLIVVSGNECYINRDGVSESVTLDHAWSGTCVILEWNIDQPLDVELVYNSWPKPDSMDGEEYDELFT</sequence>
<evidence type="ECO:0000313" key="1">
    <source>
        <dbReference type="EMBL" id="UTV30841.1"/>
    </source>
</evidence>
<evidence type="ECO:0000313" key="2">
    <source>
        <dbReference type="Proteomes" id="UP001057998"/>
    </source>
</evidence>
<evidence type="ECO:0008006" key="3">
    <source>
        <dbReference type="Google" id="ProtNLM"/>
    </source>
</evidence>
<dbReference type="InterPro" id="IPR036890">
    <property type="entry name" value="HATPase_C_sf"/>
</dbReference>
<keyword evidence="2" id="KW-1185">Reference proteome</keyword>
<accession>A0ABY5GNY3</accession>
<dbReference type="RefSeq" id="WP_255392209.1">
    <property type="nucleotide sequence ID" value="NZ_CP101509.1"/>
</dbReference>
<gene>
    <name evidence="1" type="ORF">NNL38_20000</name>
</gene>
<proteinExistence type="predicted"/>
<protein>
    <recommendedName>
        <fullName evidence="3">ATP-binding protein</fullName>
    </recommendedName>
</protein>
<dbReference type="EMBL" id="CP101509">
    <property type="protein sequence ID" value="UTV30841.1"/>
    <property type="molecule type" value="Genomic_DNA"/>
</dbReference>